<feature type="region of interest" description="Disordered" evidence="1">
    <location>
        <begin position="1"/>
        <end position="27"/>
    </location>
</feature>
<feature type="domain" description="Beta-lactamase-related" evidence="2">
    <location>
        <begin position="75"/>
        <end position="358"/>
    </location>
</feature>
<evidence type="ECO:0000259" key="2">
    <source>
        <dbReference type="Pfam" id="PF00144"/>
    </source>
</evidence>
<evidence type="ECO:0000313" key="4">
    <source>
        <dbReference type="Proteomes" id="UP001589683"/>
    </source>
</evidence>
<evidence type="ECO:0000313" key="3">
    <source>
        <dbReference type="EMBL" id="MFB9230328.1"/>
    </source>
</evidence>
<keyword evidence="3" id="KW-0378">Hydrolase</keyword>
<dbReference type="InterPro" id="IPR050789">
    <property type="entry name" value="Diverse_Enzym_Activities"/>
</dbReference>
<dbReference type="Proteomes" id="UP001589683">
    <property type="component" value="Unassembled WGS sequence"/>
</dbReference>
<proteinExistence type="predicted"/>
<dbReference type="InterPro" id="IPR012338">
    <property type="entry name" value="Beta-lactam/transpept-like"/>
</dbReference>
<name>A0ABV5JC67_9RHOB</name>
<dbReference type="PANTHER" id="PTHR43283:SF7">
    <property type="entry name" value="BETA-LACTAMASE-RELATED DOMAIN-CONTAINING PROTEIN"/>
    <property type="match status" value="1"/>
</dbReference>
<organism evidence="3 4">
    <name type="scientific">Pseudohalocynthiibacter aestuariivivens</name>
    <dbReference type="NCBI Taxonomy" id="1591409"/>
    <lineage>
        <taxon>Bacteria</taxon>
        <taxon>Pseudomonadati</taxon>
        <taxon>Pseudomonadota</taxon>
        <taxon>Alphaproteobacteria</taxon>
        <taxon>Rhodobacterales</taxon>
        <taxon>Paracoccaceae</taxon>
        <taxon>Pseudohalocynthiibacter</taxon>
    </lineage>
</organism>
<dbReference type="PANTHER" id="PTHR43283">
    <property type="entry name" value="BETA-LACTAMASE-RELATED"/>
    <property type="match status" value="1"/>
</dbReference>
<gene>
    <name evidence="3" type="ORF">ACFFUT_00840</name>
</gene>
<reference evidence="3 4" key="1">
    <citation type="submission" date="2024-09" db="EMBL/GenBank/DDBJ databases">
        <authorList>
            <person name="Sun Q."/>
            <person name="Mori K."/>
        </authorList>
    </citation>
    <scope>NUCLEOTIDE SEQUENCE [LARGE SCALE GENOMIC DNA]</scope>
    <source>
        <strain evidence="3 4">CECT 8726</strain>
    </source>
</reference>
<keyword evidence="4" id="KW-1185">Reference proteome</keyword>
<dbReference type="RefSeq" id="WP_213888593.1">
    <property type="nucleotide sequence ID" value="NZ_JAGFNU010000004.1"/>
</dbReference>
<dbReference type="SUPFAM" id="SSF56601">
    <property type="entry name" value="beta-lactamase/transpeptidase-like"/>
    <property type="match status" value="1"/>
</dbReference>
<dbReference type="EC" id="3.-.-.-" evidence="3"/>
<protein>
    <submittedName>
        <fullName evidence="3">Serine hydrolase domain-containing protein</fullName>
        <ecNumber evidence="3">3.-.-.-</ecNumber>
    </submittedName>
</protein>
<accession>A0ABV5JC67</accession>
<dbReference type="Gene3D" id="3.40.710.10">
    <property type="entry name" value="DD-peptidase/beta-lactamase superfamily"/>
    <property type="match status" value="1"/>
</dbReference>
<dbReference type="Pfam" id="PF00144">
    <property type="entry name" value="Beta-lactamase"/>
    <property type="match status" value="1"/>
</dbReference>
<dbReference type="EMBL" id="JBHMEA010000006">
    <property type="protein sequence ID" value="MFB9230328.1"/>
    <property type="molecule type" value="Genomic_DNA"/>
</dbReference>
<dbReference type="InterPro" id="IPR001466">
    <property type="entry name" value="Beta-lactam-related"/>
</dbReference>
<comment type="caution">
    <text evidence="3">The sequence shown here is derived from an EMBL/GenBank/DDBJ whole genome shotgun (WGS) entry which is preliminary data.</text>
</comment>
<feature type="compositionally biased region" description="Polar residues" evidence="1">
    <location>
        <begin position="1"/>
        <end position="23"/>
    </location>
</feature>
<dbReference type="GO" id="GO:0016787">
    <property type="term" value="F:hydrolase activity"/>
    <property type="evidence" value="ECO:0007669"/>
    <property type="project" value="UniProtKB-KW"/>
</dbReference>
<evidence type="ECO:0000256" key="1">
    <source>
        <dbReference type="SAM" id="MobiDB-lite"/>
    </source>
</evidence>
<sequence>MRLPKSVSNPDLSVGPNNKQRWNQPEHRRHGFHNAHLLFRRALMFRARTVLTLTKNGNHSDLGSIPEVAALTSHPAFSALVCARGDQILYETCAEDFSTKHPHSIQSISKMNIHLIVGKLAGQGLLDLGKPVSYYLPDIGSGYATAPVQNLLDMNVANDFSEDYEDPQAGCYTEEIALGWRLPIGDAPEPTLREFANGITGDDLTNQSGFADYKSANTDVLTLICAKISPVPLSVLIENIVDAAGYEGSFHISACAEGLPAFSGGGCMSAEDLARFGLLIARRGIGVDGKNVAARDFLDKSLARSGVTLLPPKDWLRYSNHLMTNGRLVGHAGYGGQFLLVDMSTGISCAFLSVLQNEAGYDSDYMTKVLDGLSAILEACQ</sequence>